<evidence type="ECO:0000256" key="1">
    <source>
        <dbReference type="SAM" id="MobiDB-lite"/>
    </source>
</evidence>
<evidence type="ECO:0000313" key="2">
    <source>
        <dbReference type="EMBL" id="MDO5975912.1"/>
    </source>
</evidence>
<organism evidence="2 3">
    <name type="scientific">Flavivirga jejuensis</name>
    <dbReference type="NCBI Taxonomy" id="870487"/>
    <lineage>
        <taxon>Bacteria</taxon>
        <taxon>Pseudomonadati</taxon>
        <taxon>Bacteroidota</taxon>
        <taxon>Flavobacteriia</taxon>
        <taxon>Flavobacteriales</taxon>
        <taxon>Flavobacteriaceae</taxon>
        <taxon>Flavivirga</taxon>
    </lineage>
</organism>
<feature type="compositionally biased region" description="Polar residues" evidence="1">
    <location>
        <begin position="195"/>
        <end position="205"/>
    </location>
</feature>
<proteinExistence type="predicted"/>
<feature type="region of interest" description="Disordered" evidence="1">
    <location>
        <begin position="190"/>
        <end position="218"/>
    </location>
</feature>
<accession>A0ABT8WST2</accession>
<sequence>MRTLLLLICTLSFSITYSQPPGGGGGQRGSRGGQMQERPQREVEEFDASKMAGIFAYDDATVIKKLKLKKKNEELILNVRKAIANYNRKVQEIGLLNKDNFDTLNVHMNAIMKASMASRGQDRGNQRIGDSNDGESDIMSKARALAKEKIKPAREAVKKEAQKLNKTLEAILNEKQYVRWAKYEEAVKEALKPKQASNQTNQMRSGGQGGPPNGGGRR</sequence>
<gene>
    <name evidence="2" type="ORF">Q4Q40_17075</name>
</gene>
<comment type="caution">
    <text evidence="2">The sequence shown here is derived from an EMBL/GenBank/DDBJ whole genome shotgun (WGS) entry which is preliminary data.</text>
</comment>
<dbReference type="Proteomes" id="UP001176806">
    <property type="component" value="Unassembled WGS sequence"/>
</dbReference>
<name>A0ABT8WST2_9FLAO</name>
<feature type="region of interest" description="Disordered" evidence="1">
    <location>
        <begin position="116"/>
        <end position="137"/>
    </location>
</feature>
<feature type="compositionally biased region" description="Gly residues" evidence="1">
    <location>
        <begin position="21"/>
        <end position="32"/>
    </location>
</feature>
<keyword evidence="3" id="KW-1185">Reference proteome</keyword>
<protein>
    <recommendedName>
        <fullName evidence="4">DUF5667 domain-containing protein</fullName>
    </recommendedName>
</protein>
<dbReference type="EMBL" id="JAUOEL010000006">
    <property type="protein sequence ID" value="MDO5975912.1"/>
    <property type="molecule type" value="Genomic_DNA"/>
</dbReference>
<reference evidence="2" key="1">
    <citation type="submission" date="2023-07" db="EMBL/GenBank/DDBJ databases">
        <title>Two novel species in the genus Flavivirga.</title>
        <authorList>
            <person name="Kwon K."/>
        </authorList>
    </citation>
    <scope>NUCLEOTIDE SEQUENCE</scope>
    <source>
        <strain evidence="2">KACC 14158</strain>
    </source>
</reference>
<dbReference type="RefSeq" id="WP_303303147.1">
    <property type="nucleotide sequence ID" value="NZ_BAABDA010000046.1"/>
</dbReference>
<evidence type="ECO:0000313" key="3">
    <source>
        <dbReference type="Proteomes" id="UP001176806"/>
    </source>
</evidence>
<feature type="region of interest" description="Disordered" evidence="1">
    <location>
        <begin position="19"/>
        <end position="40"/>
    </location>
</feature>
<feature type="compositionally biased region" description="Gly residues" evidence="1">
    <location>
        <begin position="206"/>
        <end position="218"/>
    </location>
</feature>
<evidence type="ECO:0008006" key="4">
    <source>
        <dbReference type="Google" id="ProtNLM"/>
    </source>
</evidence>